<dbReference type="EMBL" id="CP035233">
    <property type="protein sequence ID" value="QAT68078.1"/>
    <property type="molecule type" value="Genomic_DNA"/>
</dbReference>
<proteinExistence type="predicted"/>
<reference evidence="1 2" key="1">
    <citation type="submission" date="2019-01" db="EMBL/GenBank/DDBJ databases">
        <title>Genome sequence of Bacillus glycinifermentans SRCM103574.</title>
        <authorList>
            <person name="Kong H.-J."/>
            <person name="Jeong S.-Y."/>
            <person name="Jeong D.-Y."/>
        </authorList>
    </citation>
    <scope>NUCLEOTIDE SEQUENCE [LARGE SCALE GENOMIC DNA]</scope>
    <source>
        <strain evidence="1 2">SRCM103574</strain>
        <plasmid evidence="1 2">unnamed1</plasmid>
    </source>
</reference>
<name>A0AAJ3Z3U7_9BACI</name>
<organism evidence="1 2">
    <name type="scientific">Bacillus glycinifermentans</name>
    <dbReference type="NCBI Taxonomy" id="1664069"/>
    <lineage>
        <taxon>Bacteria</taxon>
        <taxon>Bacillati</taxon>
        <taxon>Bacillota</taxon>
        <taxon>Bacilli</taxon>
        <taxon>Bacillales</taxon>
        <taxon>Bacillaceae</taxon>
        <taxon>Bacillus</taxon>
    </lineage>
</organism>
<evidence type="ECO:0000313" key="1">
    <source>
        <dbReference type="EMBL" id="QAT68078.1"/>
    </source>
</evidence>
<geneLocation type="plasmid" evidence="1 2">
    <name>unnamed1</name>
</geneLocation>
<dbReference type="RefSeq" id="WP_128748543.1">
    <property type="nucleotide sequence ID" value="NZ_CP035233.1"/>
</dbReference>
<sequence length="271" mass="31563">MSYDTTFQGQFRLNKTLDSETFTFLKKLANTRRMKRKVDESIYGIEGEFYVDTNWGLSHEENIIDYNEPPRTQPSQWLQWIPTEERNAIVWDGEEEFYCADKWITYLIEKVLEPKGYVLNGIVNAFEEETNDIWHISIVNNHVSIGNGEIELATCSNCGFSYDVVEINMVDYEDDLCVNCEKQAKEDRDNPMKLTKEDNLKIAINYPGGDHNFSHQELDEMNIKDARHWFEKGEMVAIVSEIHGGIVGYIHNDHADDFVTILNLYAIERLK</sequence>
<dbReference type="AlphaFoldDB" id="A0AAJ3Z3U7"/>
<gene>
    <name evidence="1" type="ORF">EQZ20_24715</name>
</gene>
<protein>
    <submittedName>
        <fullName evidence="1">Uncharacterized protein</fullName>
    </submittedName>
</protein>
<dbReference type="GeneID" id="39505802"/>
<accession>A0AAJ3Z3U7</accession>
<keyword evidence="1" id="KW-0614">Plasmid</keyword>
<evidence type="ECO:0000313" key="2">
    <source>
        <dbReference type="Proteomes" id="UP000288675"/>
    </source>
</evidence>
<dbReference type="Proteomes" id="UP000288675">
    <property type="component" value="Plasmid unnamed1"/>
</dbReference>